<dbReference type="EMBL" id="CP061035">
    <property type="protein sequence ID" value="QQV79138.1"/>
    <property type="molecule type" value="Genomic_DNA"/>
</dbReference>
<reference evidence="4" key="1">
    <citation type="submission" date="2020-09" db="EMBL/GenBank/DDBJ databases">
        <title>Sphingomonas sp., a new species isolated from pork steak.</title>
        <authorList>
            <person name="Heidler von Heilborn D."/>
        </authorList>
    </citation>
    <scope>NUCLEOTIDE SEQUENCE [LARGE SCALE GENOMIC DNA]</scope>
</reference>
<keyword evidence="3" id="KW-0966">Cell projection</keyword>
<keyword evidence="3" id="KW-0969">Cilium</keyword>
<sequence length="250" mass="26494">MSPRLHATFQAGFSARHDAAAHVLHQAFDRPGEGFAAYDLRERAAQSGPVGFSPHNPSPKHFAPENPGTNPTEGWNPFDANATAEAPHFVDPVATAHAAGYAEGIAAALAETAEAGERDRALLTRLGEALRSEDRLDRDRMAQHLRQTVLFLVSKLVGEIGVAPDMLAGRIDAASDMLADAAESAMLRVHPDDVALLEGKLPRSIFAVGDAAIARGSFVLESASTIVEDGPELWLEQLAAAIDRVAVPSV</sequence>
<accession>A0A974S5U9</accession>
<feature type="region of interest" description="Disordered" evidence="1">
    <location>
        <begin position="46"/>
        <end position="80"/>
    </location>
</feature>
<proteinExistence type="predicted"/>
<keyword evidence="4" id="KW-1185">Reference proteome</keyword>
<dbReference type="Pfam" id="PF02108">
    <property type="entry name" value="FliH"/>
    <property type="match status" value="1"/>
</dbReference>
<dbReference type="AlphaFoldDB" id="A0A974S5U9"/>
<evidence type="ECO:0000256" key="1">
    <source>
        <dbReference type="SAM" id="MobiDB-lite"/>
    </source>
</evidence>
<organism evidence="3 4">
    <name type="scientific">Sphingomonas aliaeris</name>
    <dbReference type="NCBI Taxonomy" id="2759526"/>
    <lineage>
        <taxon>Bacteria</taxon>
        <taxon>Pseudomonadati</taxon>
        <taxon>Pseudomonadota</taxon>
        <taxon>Alphaproteobacteria</taxon>
        <taxon>Sphingomonadales</taxon>
        <taxon>Sphingomonadaceae</taxon>
        <taxon>Sphingomonas</taxon>
    </lineage>
</organism>
<evidence type="ECO:0000259" key="2">
    <source>
        <dbReference type="Pfam" id="PF02108"/>
    </source>
</evidence>
<protein>
    <submittedName>
        <fullName evidence="3">Flagellar biosynthesis protein FliH</fullName>
    </submittedName>
</protein>
<gene>
    <name evidence="3" type="ORF">H5J25_16915</name>
</gene>
<feature type="domain" description="Flagellar assembly protein FliH/Type III secretion system HrpE" evidence="2">
    <location>
        <begin position="126"/>
        <end position="227"/>
    </location>
</feature>
<evidence type="ECO:0000313" key="3">
    <source>
        <dbReference type="EMBL" id="QQV79138.1"/>
    </source>
</evidence>
<dbReference type="Proteomes" id="UP000595894">
    <property type="component" value="Chromosome"/>
</dbReference>
<dbReference type="InterPro" id="IPR018035">
    <property type="entry name" value="Flagellar_FliH/T3SS_HrpE"/>
</dbReference>
<keyword evidence="3" id="KW-0282">Flagellum</keyword>
<name>A0A974S5U9_9SPHN</name>
<evidence type="ECO:0000313" key="4">
    <source>
        <dbReference type="Proteomes" id="UP000595894"/>
    </source>
</evidence>
<dbReference type="KEGG" id="sari:H5J25_16915"/>